<dbReference type="Proteomes" id="UP001409585">
    <property type="component" value="Unassembled WGS sequence"/>
</dbReference>
<dbReference type="Pfam" id="PF06433">
    <property type="entry name" value="Me-amine-dh_H"/>
    <property type="match status" value="1"/>
</dbReference>
<evidence type="ECO:0000256" key="5">
    <source>
        <dbReference type="ARBA" id="ARBA00022764"/>
    </source>
</evidence>
<evidence type="ECO:0008006" key="11">
    <source>
        <dbReference type="Google" id="ProtNLM"/>
    </source>
</evidence>
<evidence type="ECO:0000313" key="9">
    <source>
        <dbReference type="EMBL" id="GAA4950782.1"/>
    </source>
</evidence>
<comment type="similarity">
    <text evidence="2">Belongs to the aromatic amine dehydrogenase heavy chain family.</text>
</comment>
<organism evidence="9 10">
    <name type="scientific">Halioxenophilus aromaticivorans</name>
    <dbReference type="NCBI Taxonomy" id="1306992"/>
    <lineage>
        <taxon>Bacteria</taxon>
        <taxon>Pseudomonadati</taxon>
        <taxon>Pseudomonadota</taxon>
        <taxon>Gammaproteobacteria</taxon>
        <taxon>Alteromonadales</taxon>
        <taxon>Alteromonadaceae</taxon>
        <taxon>Halioxenophilus</taxon>
    </lineage>
</organism>
<keyword evidence="6" id="KW-0249">Electron transport</keyword>
<evidence type="ECO:0000313" key="10">
    <source>
        <dbReference type="Proteomes" id="UP001409585"/>
    </source>
</evidence>
<dbReference type="GO" id="GO:0042597">
    <property type="term" value="C:periplasmic space"/>
    <property type="evidence" value="ECO:0007669"/>
    <property type="project" value="UniProtKB-SubCell"/>
</dbReference>
<dbReference type="InterPro" id="IPR015943">
    <property type="entry name" value="WD40/YVTN_repeat-like_dom_sf"/>
</dbReference>
<feature type="disulfide bond" evidence="8">
    <location>
        <begin position="190"/>
        <end position="205"/>
    </location>
</feature>
<evidence type="ECO:0000256" key="7">
    <source>
        <dbReference type="ARBA" id="ARBA00023002"/>
    </source>
</evidence>
<dbReference type="Gene3D" id="2.130.10.10">
    <property type="entry name" value="YVTN repeat-like/Quinoprotein amine dehydrogenase"/>
    <property type="match status" value="1"/>
</dbReference>
<evidence type="ECO:0000256" key="4">
    <source>
        <dbReference type="ARBA" id="ARBA00022729"/>
    </source>
</evidence>
<gene>
    <name evidence="9" type="ORF">GCM10025791_33870</name>
</gene>
<accession>A0AAV3U726</accession>
<comment type="subcellular location">
    <subcellularLocation>
        <location evidence="1">Periplasm</location>
    </subcellularLocation>
</comment>
<proteinExistence type="inferred from homology"/>
<keyword evidence="4" id="KW-0732">Signal</keyword>
<evidence type="ECO:0000256" key="8">
    <source>
        <dbReference type="PIRSR" id="PIRSR609451-50"/>
    </source>
</evidence>
<dbReference type="SUPFAM" id="SSF50969">
    <property type="entry name" value="YVTN repeat-like/Quinoprotein amine dehydrogenase"/>
    <property type="match status" value="1"/>
</dbReference>
<evidence type="ECO:0000256" key="2">
    <source>
        <dbReference type="ARBA" id="ARBA00010548"/>
    </source>
</evidence>
<sequence>MHFLACEDSMFKTFFKVGLPLALCWATGVAAELAPEPIPSVATLPKTYPDTWLFAHDANFHSLIAGKVVIVDVAADSQEVKGMIDAAQMATFAESKHQPVLFVAESFYARNTRGERTDVVTVYDRSSLKVIDEILLPNTNRGQTVTNKNAMQLIDDDKFLLIYGFTPAQSIIVIDTKTREVVNDVSIAGCALAFPLGQRGFMSLCSNGAMLSVQLDEKGQETSRKQHEPFFNVDQDPLFDKAVFDDTTAYFISYQGKIQPIDISGEEPKVLPGWSLVNEAEQGDNWRPGGWQISALDKQGHLYVVMHENGYDGSHKFGGETIWKFDVKSQTKVAQLSLKDNAFSIEVTHSKTPYLAVTNVNMGLDVYSVEGKFQRYINVSDTAMPIILHAGKH</sequence>
<keyword evidence="7" id="KW-0560">Oxidoreductase</keyword>
<keyword evidence="5" id="KW-0574">Periplasm</keyword>
<keyword evidence="3" id="KW-0813">Transport</keyword>
<dbReference type="AlphaFoldDB" id="A0AAV3U726"/>
<evidence type="ECO:0000256" key="3">
    <source>
        <dbReference type="ARBA" id="ARBA00022448"/>
    </source>
</evidence>
<dbReference type="EMBL" id="BAABLX010000029">
    <property type="protein sequence ID" value="GAA4950782.1"/>
    <property type="molecule type" value="Genomic_DNA"/>
</dbReference>
<dbReference type="InterPro" id="IPR011044">
    <property type="entry name" value="Quino_amine_DH_bsu"/>
</dbReference>
<name>A0AAV3U726_9ALTE</name>
<dbReference type="InterPro" id="IPR009451">
    <property type="entry name" value="Metamine_DH_Hvc"/>
</dbReference>
<keyword evidence="10" id="KW-1185">Reference proteome</keyword>
<evidence type="ECO:0000256" key="1">
    <source>
        <dbReference type="ARBA" id="ARBA00004418"/>
    </source>
</evidence>
<evidence type="ECO:0000256" key="6">
    <source>
        <dbReference type="ARBA" id="ARBA00022982"/>
    </source>
</evidence>
<reference evidence="10" key="1">
    <citation type="journal article" date="2019" name="Int. J. Syst. Evol. Microbiol.">
        <title>The Global Catalogue of Microorganisms (GCM) 10K type strain sequencing project: providing services to taxonomists for standard genome sequencing and annotation.</title>
        <authorList>
            <consortium name="The Broad Institute Genomics Platform"/>
            <consortium name="The Broad Institute Genome Sequencing Center for Infectious Disease"/>
            <person name="Wu L."/>
            <person name="Ma J."/>
        </authorList>
    </citation>
    <scope>NUCLEOTIDE SEQUENCE [LARGE SCALE GENOMIC DNA]</scope>
    <source>
        <strain evidence="10">JCM 19134</strain>
    </source>
</reference>
<keyword evidence="8" id="KW-1015">Disulfide bond</keyword>
<protein>
    <recommendedName>
        <fullName evidence="11">Amine dehydrogenase</fullName>
    </recommendedName>
</protein>
<comment type="caution">
    <text evidence="9">The sequence shown here is derived from an EMBL/GenBank/DDBJ whole genome shotgun (WGS) entry which is preliminary data.</text>
</comment>
<dbReference type="GO" id="GO:0030058">
    <property type="term" value="F:aliphatic amine dehydrogenase activity"/>
    <property type="evidence" value="ECO:0007669"/>
    <property type="project" value="InterPro"/>
</dbReference>